<dbReference type="SUPFAM" id="SSF53756">
    <property type="entry name" value="UDP-Glycosyltransferase/glycogen phosphorylase"/>
    <property type="match status" value="1"/>
</dbReference>
<dbReference type="EMBL" id="AP005491">
    <property type="protein sequence ID" value="BAD03651.1"/>
    <property type="molecule type" value="Genomic_DNA"/>
</dbReference>
<protein>
    <submittedName>
        <fullName evidence="2">UDP-glucosyltransferase-like</fullName>
    </submittedName>
</protein>
<gene>
    <name evidence="2" type="primary">OSJNBa0062G05.19</name>
</gene>
<reference evidence="3" key="2">
    <citation type="journal article" date="2008" name="Nucleic Acids Res.">
        <title>The rice annotation project database (RAP-DB): 2008 update.</title>
        <authorList>
            <consortium name="The rice annotation project (RAP)"/>
        </authorList>
    </citation>
    <scope>GENOME REANNOTATION</scope>
    <source>
        <strain evidence="3">cv. Nipponbare</strain>
    </source>
</reference>
<proteinExistence type="predicted"/>
<dbReference type="PANTHER" id="PTHR48049:SF80">
    <property type="entry name" value="GLYCOSYLTRANSFERASE"/>
    <property type="match status" value="1"/>
</dbReference>
<dbReference type="InterPro" id="IPR050481">
    <property type="entry name" value="UDP-glycosyltransf_plant"/>
</dbReference>
<evidence type="ECO:0000313" key="2">
    <source>
        <dbReference type="EMBL" id="BAD03651.1"/>
    </source>
</evidence>
<evidence type="ECO:0000256" key="1">
    <source>
        <dbReference type="SAM" id="MobiDB-lite"/>
    </source>
</evidence>
<feature type="region of interest" description="Disordered" evidence="1">
    <location>
        <begin position="1"/>
        <end position="25"/>
    </location>
</feature>
<feature type="compositionally biased region" description="Gly residues" evidence="1">
    <location>
        <begin position="1"/>
        <end position="11"/>
    </location>
</feature>
<dbReference type="AlphaFoldDB" id="Q6Z0F5"/>
<name>Q6Z0F5_ORYSJ</name>
<evidence type="ECO:0000313" key="3">
    <source>
        <dbReference type="Proteomes" id="UP000000763"/>
    </source>
</evidence>
<reference evidence="3" key="1">
    <citation type="journal article" date="2005" name="Nature">
        <title>The map-based sequence of the rice genome.</title>
        <authorList>
            <consortium name="International rice genome sequencing project (IRGSP)"/>
            <person name="Matsumoto T."/>
            <person name="Wu J."/>
            <person name="Kanamori H."/>
            <person name="Katayose Y."/>
            <person name="Fujisawa M."/>
            <person name="Namiki N."/>
            <person name="Mizuno H."/>
            <person name="Yamamoto K."/>
            <person name="Antonio B.A."/>
            <person name="Baba T."/>
            <person name="Sakata K."/>
            <person name="Nagamura Y."/>
            <person name="Aoki H."/>
            <person name="Arikawa K."/>
            <person name="Arita K."/>
            <person name="Bito T."/>
            <person name="Chiden Y."/>
            <person name="Fujitsuka N."/>
            <person name="Fukunaka R."/>
            <person name="Hamada M."/>
            <person name="Harada C."/>
            <person name="Hayashi A."/>
            <person name="Hijishita S."/>
            <person name="Honda M."/>
            <person name="Hosokawa S."/>
            <person name="Ichikawa Y."/>
            <person name="Idonuma A."/>
            <person name="Iijima M."/>
            <person name="Ikeda M."/>
            <person name="Ikeno M."/>
            <person name="Ito K."/>
            <person name="Ito S."/>
            <person name="Ito T."/>
            <person name="Ito Y."/>
            <person name="Ito Y."/>
            <person name="Iwabuchi A."/>
            <person name="Kamiya K."/>
            <person name="Karasawa W."/>
            <person name="Kurita K."/>
            <person name="Katagiri S."/>
            <person name="Kikuta A."/>
            <person name="Kobayashi H."/>
            <person name="Kobayashi N."/>
            <person name="Machita K."/>
            <person name="Maehara T."/>
            <person name="Masukawa M."/>
            <person name="Mizubayashi T."/>
            <person name="Mukai Y."/>
            <person name="Nagasaki H."/>
            <person name="Nagata Y."/>
            <person name="Naito S."/>
            <person name="Nakashima M."/>
            <person name="Nakama Y."/>
            <person name="Nakamichi Y."/>
            <person name="Nakamura M."/>
            <person name="Meguro A."/>
            <person name="Negishi M."/>
            <person name="Ohta I."/>
            <person name="Ohta T."/>
            <person name="Okamoto M."/>
            <person name="Ono N."/>
            <person name="Saji S."/>
            <person name="Sakaguchi M."/>
            <person name="Sakai K."/>
            <person name="Shibata M."/>
            <person name="Shimokawa T."/>
            <person name="Song J."/>
            <person name="Takazaki Y."/>
            <person name="Terasawa K."/>
            <person name="Tsugane M."/>
            <person name="Tsuji K."/>
            <person name="Ueda S."/>
            <person name="Waki K."/>
            <person name="Yamagata H."/>
            <person name="Yamamoto M."/>
            <person name="Yamamoto S."/>
            <person name="Yamane H."/>
            <person name="Yoshiki S."/>
            <person name="Yoshihara R."/>
            <person name="Yukawa K."/>
            <person name="Zhong H."/>
            <person name="Yano M."/>
            <person name="Yuan Q."/>
            <person name="Ouyang S."/>
            <person name="Liu J."/>
            <person name="Jones K.M."/>
            <person name="Gansberger K."/>
            <person name="Moffat K."/>
            <person name="Hill J."/>
            <person name="Bera J."/>
            <person name="Fadrosh D."/>
            <person name="Jin S."/>
            <person name="Johri S."/>
            <person name="Kim M."/>
            <person name="Overton L."/>
            <person name="Reardon M."/>
            <person name="Tsitrin T."/>
            <person name="Vuong H."/>
            <person name="Weaver B."/>
            <person name="Ciecko A."/>
            <person name="Tallon L."/>
            <person name="Jackson J."/>
            <person name="Pai G."/>
            <person name="Aken S.V."/>
            <person name="Utterback T."/>
            <person name="Reidmuller S."/>
            <person name="Feldblyum T."/>
            <person name="Hsiao J."/>
            <person name="Zismann V."/>
            <person name="Iobst S."/>
            <person name="de Vazeille A.R."/>
            <person name="Buell C.R."/>
            <person name="Ying K."/>
            <person name="Li Y."/>
            <person name="Lu T."/>
            <person name="Huang Y."/>
            <person name="Zhao Q."/>
            <person name="Feng Q."/>
            <person name="Zhang L."/>
            <person name="Zhu J."/>
            <person name="Weng Q."/>
            <person name="Mu J."/>
            <person name="Lu Y."/>
            <person name="Fan D."/>
            <person name="Liu Y."/>
            <person name="Guan J."/>
            <person name="Zhang Y."/>
            <person name="Yu S."/>
            <person name="Liu X."/>
            <person name="Zhang Y."/>
            <person name="Hong G."/>
            <person name="Han B."/>
            <person name="Choisne N."/>
            <person name="Demange N."/>
            <person name="Orjeda G."/>
            <person name="Samain S."/>
            <person name="Cattolico L."/>
            <person name="Pelletier E."/>
            <person name="Couloux A."/>
            <person name="Segurens B."/>
            <person name="Wincker P."/>
            <person name="D'Hont A."/>
            <person name="Scarpelli C."/>
            <person name="Weissenbach J."/>
            <person name="Salanoubat M."/>
            <person name="Quetier F."/>
            <person name="Yu Y."/>
            <person name="Kim H.R."/>
            <person name="Rambo T."/>
            <person name="Currie J."/>
            <person name="Collura K."/>
            <person name="Luo M."/>
            <person name="Yang T."/>
            <person name="Ammiraju J.S.S."/>
            <person name="Engler F."/>
            <person name="Soderlund C."/>
            <person name="Wing R.A."/>
            <person name="Palmer L.E."/>
            <person name="de la Bastide M."/>
            <person name="Spiegel L."/>
            <person name="Nascimento L."/>
            <person name="Zutavern T."/>
            <person name="O'Shaughnessy A."/>
            <person name="Dike S."/>
            <person name="Dedhia N."/>
            <person name="Preston R."/>
            <person name="Balija V."/>
            <person name="McCombie W.R."/>
            <person name="Chow T."/>
            <person name="Chen H."/>
            <person name="Chung M."/>
            <person name="Chen C."/>
            <person name="Shaw J."/>
            <person name="Wu H."/>
            <person name="Hsiao K."/>
            <person name="Chao Y."/>
            <person name="Chu M."/>
            <person name="Cheng C."/>
            <person name="Hour A."/>
            <person name="Lee P."/>
            <person name="Lin S."/>
            <person name="Lin Y."/>
            <person name="Liou J."/>
            <person name="Liu S."/>
            <person name="Hsing Y."/>
            <person name="Raghuvanshi S."/>
            <person name="Mohanty A."/>
            <person name="Bharti A.K."/>
            <person name="Gaur A."/>
            <person name="Gupta V."/>
            <person name="Kumar D."/>
            <person name="Ravi V."/>
            <person name="Vij S."/>
            <person name="Kapur A."/>
            <person name="Khurana P."/>
            <person name="Khurana P."/>
            <person name="Khurana J.P."/>
            <person name="Tyagi A.K."/>
            <person name="Gaikwad K."/>
            <person name="Singh A."/>
            <person name="Dalal V."/>
            <person name="Srivastava S."/>
            <person name="Dixit A."/>
            <person name="Pal A.K."/>
            <person name="Ghazi I.A."/>
            <person name="Yadav M."/>
            <person name="Pandit A."/>
            <person name="Bhargava A."/>
            <person name="Sureshbabu K."/>
            <person name="Batra K."/>
            <person name="Sharma T.R."/>
            <person name="Mohapatra T."/>
            <person name="Singh N.K."/>
            <person name="Messing J."/>
            <person name="Nelson A.B."/>
            <person name="Fuks G."/>
            <person name="Kavchok S."/>
            <person name="Keizer G."/>
            <person name="Linton E."/>
            <person name="Llaca V."/>
            <person name="Song R."/>
            <person name="Tanyolac B."/>
            <person name="Young S."/>
            <person name="Ho-Il K."/>
            <person name="Hahn J.H."/>
            <person name="Sangsakoo G."/>
            <person name="Vanavichit A."/>
            <person name="de Mattos Luiz.A.T."/>
            <person name="Zimmer P.D."/>
            <person name="Malone G."/>
            <person name="Dellagostin O."/>
            <person name="de Oliveira A.C."/>
            <person name="Bevan M."/>
            <person name="Bancroft I."/>
            <person name="Minx P."/>
            <person name="Cordum H."/>
            <person name="Wilson R."/>
            <person name="Cheng Z."/>
            <person name="Jin W."/>
            <person name="Jiang J."/>
            <person name="Leong S.A."/>
            <person name="Iwama H."/>
            <person name="Gojobori T."/>
            <person name="Itoh T."/>
            <person name="Niimura Y."/>
            <person name="Fujii Y."/>
            <person name="Habara T."/>
            <person name="Sakai H."/>
            <person name="Sato Y."/>
            <person name="Wilson G."/>
            <person name="Kumar K."/>
            <person name="McCouch S."/>
            <person name="Juretic N."/>
            <person name="Hoen D."/>
            <person name="Wright S."/>
            <person name="Bruskiewich R."/>
            <person name="Bureau T."/>
            <person name="Miyao A."/>
            <person name="Hirochika H."/>
            <person name="Nishikawa T."/>
            <person name="Kadowaki K."/>
            <person name="Sugiura M."/>
            <person name="Burr B."/>
            <person name="Sasaki T."/>
        </authorList>
    </citation>
    <scope>NUCLEOTIDE SEQUENCE [LARGE SCALE GENOMIC DNA]</scope>
    <source>
        <strain evidence="3">cv. Nipponbare</strain>
    </source>
</reference>
<feature type="region of interest" description="Disordered" evidence="1">
    <location>
        <begin position="123"/>
        <end position="199"/>
    </location>
</feature>
<accession>Q6Z0F5</accession>
<organism evidence="2 3">
    <name type="scientific">Oryza sativa subsp. japonica</name>
    <name type="common">Rice</name>
    <dbReference type="NCBI Taxonomy" id="39947"/>
    <lineage>
        <taxon>Eukaryota</taxon>
        <taxon>Viridiplantae</taxon>
        <taxon>Streptophyta</taxon>
        <taxon>Embryophyta</taxon>
        <taxon>Tracheophyta</taxon>
        <taxon>Spermatophyta</taxon>
        <taxon>Magnoliopsida</taxon>
        <taxon>Liliopsida</taxon>
        <taxon>Poales</taxon>
        <taxon>Poaceae</taxon>
        <taxon>BOP clade</taxon>
        <taxon>Oryzoideae</taxon>
        <taxon>Oryzeae</taxon>
        <taxon>Oryzinae</taxon>
        <taxon>Oryza</taxon>
        <taxon>Oryza sativa</taxon>
    </lineage>
</organism>
<feature type="compositionally biased region" description="Gly residues" evidence="1">
    <location>
        <begin position="137"/>
        <end position="146"/>
    </location>
</feature>
<dbReference type="Proteomes" id="UP000000763">
    <property type="component" value="Chromosome 8"/>
</dbReference>
<sequence>MTSDGGGGGAVEGREQATIEEEPVLLPPVYEAPRVEAVHGCGARRRDLDRDAEMARRGGSGMEVGGEYAQTQDATVADGHGGDVEEVEVNVAQGDAVEANIDEGDVDNIADEGHAANIAEEGHETHDGNIADEVGGAAVGKHGGGLRGERTAGERSSGPGTPAAGERSIGRRATDGTMVGEGGDGRTRQQLAGNGGTSVPVAPRLTDGQICRSPFLRVVGGRFAGRCLAAGVMDAELRLVAGARSSRSWDDIHRLTPQRCHLIVYCSCPDVEGTQLCSLLNELYHKPVVPAGILLPPDTGDDRDRSDMMRWLDKQLARSVVYVALGTEAPITSGTVRELDSSRRYATPASGCRRGTRRGVVEMSECTTDDRGMEVDGLTGLS</sequence>
<dbReference type="GO" id="GO:0035251">
    <property type="term" value="F:UDP-glucosyltransferase activity"/>
    <property type="evidence" value="ECO:0007669"/>
    <property type="project" value="InterPro"/>
</dbReference>
<dbReference type="Gene3D" id="3.40.50.2000">
    <property type="entry name" value="Glycogen Phosphorylase B"/>
    <property type="match status" value="1"/>
</dbReference>
<dbReference type="PANTHER" id="PTHR48049">
    <property type="entry name" value="GLYCOSYLTRANSFERASE"/>
    <property type="match status" value="1"/>
</dbReference>